<dbReference type="EMBL" id="CP005286">
    <property type="protein sequence ID" value="AJE34359.1"/>
    <property type="molecule type" value="Genomic_DNA"/>
</dbReference>
<protein>
    <recommendedName>
        <fullName evidence="3">Cupin</fullName>
    </recommendedName>
</protein>
<dbReference type="InterPro" id="IPR014710">
    <property type="entry name" value="RmlC-like_jellyroll"/>
</dbReference>
<gene>
    <name evidence="1" type="ORF">B842_12570</name>
</gene>
<dbReference type="OrthoDB" id="5190473at2"/>
<dbReference type="InterPro" id="IPR011051">
    <property type="entry name" value="RmlC_Cupin_sf"/>
</dbReference>
<dbReference type="PANTHER" id="PTHR37694:SF1">
    <property type="entry name" value="SLR8022 PROTEIN"/>
    <property type="match status" value="1"/>
</dbReference>
<dbReference type="PANTHER" id="PTHR37694">
    <property type="entry name" value="SLR8022 PROTEIN"/>
    <property type="match status" value="1"/>
</dbReference>
<dbReference type="Proteomes" id="UP000031524">
    <property type="component" value="Chromosome"/>
</dbReference>
<sequence length="115" mass="12198">MSIVDEKARQLLDKACSADNGRAAKLLVNDGPLRQTVIALKQGTTLQEHNSPPAASIFLFSGEVKVAGKEETTIGAGQLVTLTHQRHSVSALEDSVFLLTTVTSVEGRESHSGQS</sequence>
<organism evidence="1 2">
    <name type="scientific">Corynebacterium humireducens NBRC 106098 = DSM 45392</name>
    <dbReference type="NCBI Taxonomy" id="1223515"/>
    <lineage>
        <taxon>Bacteria</taxon>
        <taxon>Bacillati</taxon>
        <taxon>Actinomycetota</taxon>
        <taxon>Actinomycetes</taxon>
        <taxon>Mycobacteriales</taxon>
        <taxon>Corynebacteriaceae</taxon>
        <taxon>Corynebacterium</taxon>
    </lineage>
</organism>
<dbReference type="STRING" id="1223515.B842_12570"/>
<evidence type="ECO:0008006" key="3">
    <source>
        <dbReference type="Google" id="ProtNLM"/>
    </source>
</evidence>
<dbReference type="Gene3D" id="2.60.120.10">
    <property type="entry name" value="Jelly Rolls"/>
    <property type="match status" value="1"/>
</dbReference>
<evidence type="ECO:0000313" key="2">
    <source>
        <dbReference type="Proteomes" id="UP000031524"/>
    </source>
</evidence>
<keyword evidence="2" id="KW-1185">Reference proteome</keyword>
<name>A0A0B5DF41_9CORY</name>
<dbReference type="RefSeq" id="WP_040087085.1">
    <property type="nucleotide sequence ID" value="NZ_BCSU01000010.1"/>
</dbReference>
<dbReference type="SUPFAM" id="SSF51182">
    <property type="entry name" value="RmlC-like cupins"/>
    <property type="match status" value="1"/>
</dbReference>
<accession>A0A0B5DF41</accession>
<dbReference type="AlphaFoldDB" id="A0A0B5DF41"/>
<proteinExistence type="predicted"/>
<dbReference type="KEGG" id="chm:B842_12570"/>
<evidence type="ECO:0000313" key="1">
    <source>
        <dbReference type="EMBL" id="AJE34359.1"/>
    </source>
</evidence>
<reference evidence="1 2" key="1">
    <citation type="submission" date="2013-04" db="EMBL/GenBank/DDBJ databases">
        <title>Complete genome sequence of Corynebacterium humireducens DSM 45392(T), isolated from a wastewater-fed microbial fuel cell.</title>
        <authorList>
            <person name="Ruckert C."/>
            <person name="Albersmeier A."/>
            <person name="Kalinowski J."/>
        </authorList>
    </citation>
    <scope>NUCLEOTIDE SEQUENCE [LARGE SCALE GENOMIC DNA]</scope>
    <source>
        <strain evidence="2">MFC-5</strain>
    </source>
</reference>
<dbReference type="HOGENOM" id="CLU_141675_0_0_11"/>